<protein>
    <submittedName>
        <fullName evidence="4">NADH ubiquinone oxidoreductase complex I intermediate-associated protein</fullName>
    </submittedName>
</protein>
<sequence length="490" mass="54448">MSQNREKWDFGRLWQTLNYFEIIPFISCLQRLFGQSPNPSSKIDNNSTMSMILVAGATGGVGKRVVRLLQEKNYRVRALVRDGQKAKALLGEGVDIIEGDITIPQTLTPKLLENVSAVICCSGTRVQPVEGDTPNREKYYQGIKFYLPEVVDTPEQVEYLGMQNLVNLVKKYLRPAEKLIFDFTNPTEDLKNTWGAIDDVVMGGVSESNMGLRNNRAVFSGNVSIANNGGFASVRTRNLQPPLDLSAYEGIELRVEGDGKRYKFIIRCEGKWDGVGYCYSFDTLSNCPTTVRIPFAQLIPVFRAKTVPEMGRFDPSCVYSMQLMHSKFEYDGALNPKFSPGLFSLELESIKAYGGQCNTPQFILISSAGVTRPGRPGLNLAEEPPAVRLNDQLGGILTWKWRGEEVVRHSGLNYTIIRPCALTEKPGDKPLIFDQGDNIKGQVSRDAIANLSIQALGWPQACQKTFEVCETDQSAGSQNWSESLTGLRTD</sequence>
<dbReference type="PANTHER" id="PTHR15020:SF50">
    <property type="entry name" value="UPF0659 PROTEIN YMR090W"/>
    <property type="match status" value="1"/>
</dbReference>
<dbReference type="Gene3D" id="3.40.50.720">
    <property type="entry name" value="NAD(P)-binding Rossmann-like Domain"/>
    <property type="match status" value="2"/>
</dbReference>
<feature type="domain" description="NADH:ubiquinone oxidoreductase intermediate-associated protein 30" evidence="2">
    <location>
        <begin position="181"/>
        <end position="346"/>
    </location>
</feature>
<dbReference type="Pfam" id="PF13460">
    <property type="entry name" value="NAD_binding_10"/>
    <property type="match status" value="1"/>
</dbReference>
<evidence type="ECO:0000259" key="1">
    <source>
        <dbReference type="Pfam" id="PF05368"/>
    </source>
</evidence>
<dbReference type="AlphaFoldDB" id="A0A401IEW8"/>
<dbReference type="SUPFAM" id="SSF51735">
    <property type="entry name" value="NAD(P)-binding Rossmann-fold domains"/>
    <property type="match status" value="1"/>
</dbReference>
<evidence type="ECO:0000313" key="5">
    <source>
        <dbReference type="Proteomes" id="UP000287247"/>
    </source>
</evidence>
<dbReference type="OrthoDB" id="442188at2"/>
<feature type="domain" description="NAD(P)-binding" evidence="3">
    <location>
        <begin position="358"/>
        <end position="456"/>
    </location>
</feature>
<gene>
    <name evidence="4" type="ORF">AsFPU1_1215</name>
</gene>
<keyword evidence="5" id="KW-1185">Reference proteome</keyword>
<dbReference type="Pfam" id="PF05368">
    <property type="entry name" value="NmrA"/>
    <property type="match status" value="1"/>
</dbReference>
<dbReference type="Pfam" id="PF08547">
    <property type="entry name" value="CIA30"/>
    <property type="match status" value="1"/>
</dbReference>
<dbReference type="PANTHER" id="PTHR15020">
    <property type="entry name" value="FLAVIN REDUCTASE-RELATED"/>
    <property type="match status" value="1"/>
</dbReference>
<dbReference type="RefSeq" id="WP_124973949.1">
    <property type="nucleotide sequence ID" value="NZ_BDQK01000005.1"/>
</dbReference>
<evidence type="ECO:0000313" key="4">
    <source>
        <dbReference type="EMBL" id="GBF79815.1"/>
    </source>
</evidence>
<reference evidence="5" key="1">
    <citation type="submission" date="2017-05" db="EMBL/GenBank/DDBJ databases">
        <title>Physiological properties and genetic analysis related to exopolysaccharide production of fresh-water unicellular cyanobacterium Aphanothece sacrum, Suizenji Nori, that has been cultured as a food source in Japan.</title>
        <authorList>
            <person name="Kanesaki Y."/>
            <person name="Yoshikawa S."/>
            <person name="Ohki K."/>
        </authorList>
    </citation>
    <scope>NUCLEOTIDE SEQUENCE [LARGE SCALE GENOMIC DNA]</scope>
    <source>
        <strain evidence="5">FPU1</strain>
    </source>
</reference>
<dbReference type="InterPro" id="IPR013857">
    <property type="entry name" value="NADH-UbQ_OxRdtase-assoc_prot30"/>
</dbReference>
<proteinExistence type="predicted"/>
<dbReference type="InterPro" id="IPR036291">
    <property type="entry name" value="NAD(P)-bd_dom_sf"/>
</dbReference>
<dbReference type="Proteomes" id="UP000287247">
    <property type="component" value="Unassembled WGS sequence"/>
</dbReference>
<comment type="caution">
    <text evidence="4">The sequence shown here is derived from an EMBL/GenBank/DDBJ whole genome shotgun (WGS) entry which is preliminary data.</text>
</comment>
<organism evidence="4 5">
    <name type="scientific">Aphanothece sacrum FPU1</name>
    <dbReference type="NCBI Taxonomy" id="1920663"/>
    <lineage>
        <taxon>Bacteria</taxon>
        <taxon>Bacillati</taxon>
        <taxon>Cyanobacteriota</taxon>
        <taxon>Cyanophyceae</taxon>
        <taxon>Oscillatoriophycideae</taxon>
        <taxon>Chroococcales</taxon>
        <taxon>Aphanothecaceae</taxon>
        <taxon>Aphanothece</taxon>
    </lineage>
</organism>
<dbReference type="InterPro" id="IPR008979">
    <property type="entry name" value="Galactose-bd-like_sf"/>
</dbReference>
<dbReference type="InterPro" id="IPR008030">
    <property type="entry name" value="NmrA-like"/>
</dbReference>
<feature type="domain" description="NmrA-like" evidence="1">
    <location>
        <begin position="50"/>
        <end position="123"/>
    </location>
</feature>
<dbReference type="EMBL" id="BDQK01000005">
    <property type="protein sequence ID" value="GBF79815.1"/>
    <property type="molecule type" value="Genomic_DNA"/>
</dbReference>
<name>A0A401IEW8_APHSA</name>
<keyword evidence="4" id="KW-0830">Ubiquinone</keyword>
<accession>A0A401IEW8</accession>
<evidence type="ECO:0000259" key="2">
    <source>
        <dbReference type="Pfam" id="PF08547"/>
    </source>
</evidence>
<dbReference type="SUPFAM" id="SSF49785">
    <property type="entry name" value="Galactose-binding domain-like"/>
    <property type="match status" value="1"/>
</dbReference>
<evidence type="ECO:0000259" key="3">
    <source>
        <dbReference type="Pfam" id="PF13460"/>
    </source>
</evidence>
<dbReference type="InterPro" id="IPR016040">
    <property type="entry name" value="NAD(P)-bd_dom"/>
</dbReference>